<dbReference type="Proteomes" id="UP000195273">
    <property type="component" value="Chromosome"/>
</dbReference>
<dbReference type="RefSeq" id="WP_087206538.1">
    <property type="nucleotide sequence ID" value="NZ_CP021431.1"/>
</dbReference>
<keyword evidence="9" id="KW-1185">Reference proteome</keyword>
<sequence length="152" mass="15792">MSARQLCALFAMMAALGTAKDARAQDQPGDPVADLLARFSDQPGPFTQTDGAALYRTICQACHMPDGEGAAGAGAYPPLAGNPKMNSKHFVAGVILNGYHGMPDFAAELDDAQVAALTDYVRMALGNAYQDPITPDQVSALRPPDGGDSTGH</sequence>
<evidence type="ECO:0000256" key="1">
    <source>
        <dbReference type="ARBA" id="ARBA00022617"/>
    </source>
</evidence>
<dbReference type="SUPFAM" id="SSF46626">
    <property type="entry name" value="Cytochrome c"/>
    <property type="match status" value="1"/>
</dbReference>
<feature type="domain" description="Cytochrome c" evidence="7">
    <location>
        <begin position="46"/>
        <end position="125"/>
    </location>
</feature>
<evidence type="ECO:0000256" key="2">
    <source>
        <dbReference type="ARBA" id="ARBA00022723"/>
    </source>
</evidence>
<protein>
    <submittedName>
        <fullName evidence="8">Fructose dehydrogenase cytochrome subunit</fullName>
    </submittedName>
</protein>
<keyword evidence="3 4" id="KW-0408">Iron</keyword>
<dbReference type="KEGG" id="lvs:LOKVESSMR4R_00967"/>
<dbReference type="InterPro" id="IPR051459">
    <property type="entry name" value="Cytochrome_c-type_DH"/>
</dbReference>
<evidence type="ECO:0000256" key="3">
    <source>
        <dbReference type="ARBA" id="ARBA00023004"/>
    </source>
</evidence>
<evidence type="ECO:0000256" key="5">
    <source>
        <dbReference type="SAM" id="MobiDB-lite"/>
    </source>
</evidence>
<feature type="chain" id="PRO_5012530514" evidence="6">
    <location>
        <begin position="25"/>
        <end position="152"/>
    </location>
</feature>
<evidence type="ECO:0000259" key="7">
    <source>
        <dbReference type="PROSITE" id="PS51007"/>
    </source>
</evidence>
<dbReference type="GO" id="GO:0020037">
    <property type="term" value="F:heme binding"/>
    <property type="evidence" value="ECO:0007669"/>
    <property type="project" value="InterPro"/>
</dbReference>
<gene>
    <name evidence="8" type="primary">fdhC</name>
    <name evidence="8" type="ORF">LOKVESSMR4R_00967</name>
</gene>
<organism evidence="8 9">
    <name type="scientific">Yoonia vestfoldensis</name>
    <dbReference type="NCBI Taxonomy" id="245188"/>
    <lineage>
        <taxon>Bacteria</taxon>
        <taxon>Pseudomonadati</taxon>
        <taxon>Pseudomonadota</taxon>
        <taxon>Alphaproteobacteria</taxon>
        <taxon>Rhodobacterales</taxon>
        <taxon>Paracoccaceae</taxon>
        <taxon>Yoonia</taxon>
    </lineage>
</organism>
<name>A0A1Y0E9X1_9RHOB</name>
<dbReference type="PANTHER" id="PTHR35008">
    <property type="entry name" value="BLL4482 PROTEIN-RELATED"/>
    <property type="match status" value="1"/>
</dbReference>
<dbReference type="AlphaFoldDB" id="A0A1Y0E9X1"/>
<evidence type="ECO:0000256" key="6">
    <source>
        <dbReference type="SAM" id="SignalP"/>
    </source>
</evidence>
<dbReference type="EMBL" id="CP021431">
    <property type="protein sequence ID" value="ARU00298.1"/>
    <property type="molecule type" value="Genomic_DNA"/>
</dbReference>
<keyword evidence="1 4" id="KW-0349">Heme</keyword>
<keyword evidence="2 4" id="KW-0479">Metal-binding</keyword>
<feature type="region of interest" description="Disordered" evidence="5">
    <location>
        <begin position="132"/>
        <end position="152"/>
    </location>
</feature>
<dbReference type="InterPro" id="IPR009056">
    <property type="entry name" value="Cyt_c-like_dom"/>
</dbReference>
<feature type="signal peptide" evidence="6">
    <location>
        <begin position="1"/>
        <end position="24"/>
    </location>
</feature>
<dbReference type="GO" id="GO:0009055">
    <property type="term" value="F:electron transfer activity"/>
    <property type="evidence" value="ECO:0007669"/>
    <property type="project" value="InterPro"/>
</dbReference>
<dbReference type="Pfam" id="PF13442">
    <property type="entry name" value="Cytochrome_CBB3"/>
    <property type="match status" value="1"/>
</dbReference>
<dbReference type="PROSITE" id="PS51007">
    <property type="entry name" value="CYTC"/>
    <property type="match status" value="1"/>
</dbReference>
<keyword evidence="6" id="KW-0732">Signal</keyword>
<evidence type="ECO:0000256" key="4">
    <source>
        <dbReference type="PROSITE-ProRule" id="PRU00433"/>
    </source>
</evidence>
<reference evidence="8 9" key="1">
    <citation type="submission" date="2017-05" db="EMBL/GenBank/DDBJ databases">
        <title>Genome Sequence of Loktanella vestfoldensis Strain SMR4r Isolated from a Culture of the Diatom Skeletonema marinoi.</title>
        <authorList>
            <person name="Topel M."/>
            <person name="Pinder M.I.M."/>
            <person name="Johansson O.N."/>
            <person name="Kourtchenko O."/>
            <person name="Godhe A."/>
            <person name="Clarke A.K."/>
        </authorList>
    </citation>
    <scope>NUCLEOTIDE SEQUENCE [LARGE SCALE GENOMIC DNA]</scope>
    <source>
        <strain evidence="8 9">SMR4r</strain>
    </source>
</reference>
<dbReference type="InterPro" id="IPR036909">
    <property type="entry name" value="Cyt_c-like_dom_sf"/>
</dbReference>
<accession>A0A1Y0E9X1</accession>
<evidence type="ECO:0000313" key="8">
    <source>
        <dbReference type="EMBL" id="ARU00298.1"/>
    </source>
</evidence>
<dbReference type="GO" id="GO:0046872">
    <property type="term" value="F:metal ion binding"/>
    <property type="evidence" value="ECO:0007669"/>
    <property type="project" value="UniProtKB-KW"/>
</dbReference>
<dbReference type="Gene3D" id="1.10.760.10">
    <property type="entry name" value="Cytochrome c-like domain"/>
    <property type="match status" value="1"/>
</dbReference>
<proteinExistence type="predicted"/>
<dbReference type="PANTHER" id="PTHR35008:SF4">
    <property type="entry name" value="BLL4482 PROTEIN"/>
    <property type="match status" value="1"/>
</dbReference>
<evidence type="ECO:0000313" key="9">
    <source>
        <dbReference type="Proteomes" id="UP000195273"/>
    </source>
</evidence>
<dbReference type="OrthoDB" id="5523448at2"/>